<gene>
    <name evidence="2" type="ORF">Ahu01nite_099310</name>
</gene>
<evidence type="ECO:0000313" key="3">
    <source>
        <dbReference type="Proteomes" id="UP000603200"/>
    </source>
</evidence>
<protein>
    <submittedName>
        <fullName evidence="2">Peptidase</fullName>
    </submittedName>
</protein>
<dbReference type="Proteomes" id="UP000603200">
    <property type="component" value="Unassembled WGS sequence"/>
</dbReference>
<dbReference type="Gene3D" id="3.30.2290.10">
    <property type="entry name" value="PmbA/TldD superfamily"/>
    <property type="match status" value="1"/>
</dbReference>
<accession>A0ABQ4A7Z9</accession>
<dbReference type="PANTHER" id="PTHR43666">
    <property type="entry name" value="TLDD PROTEIN"/>
    <property type="match status" value="1"/>
</dbReference>
<dbReference type="Pfam" id="PF19289">
    <property type="entry name" value="PmbA_TldD_3rd"/>
    <property type="match status" value="1"/>
</dbReference>
<feature type="domain" description="Metalloprotease TldD/E C-terminal" evidence="1">
    <location>
        <begin position="220"/>
        <end position="451"/>
    </location>
</feature>
<reference evidence="2 3" key="1">
    <citation type="submission" date="2021-01" db="EMBL/GenBank/DDBJ databases">
        <title>Whole genome shotgun sequence of Actinoplanes humidus NBRC 14915.</title>
        <authorList>
            <person name="Komaki H."/>
            <person name="Tamura T."/>
        </authorList>
    </citation>
    <scope>NUCLEOTIDE SEQUENCE [LARGE SCALE GENOMIC DNA]</scope>
    <source>
        <strain evidence="2 3">NBRC 14915</strain>
    </source>
</reference>
<keyword evidence="3" id="KW-1185">Reference proteome</keyword>
<dbReference type="EMBL" id="BOMN01000154">
    <property type="protein sequence ID" value="GIE26829.1"/>
    <property type="molecule type" value="Genomic_DNA"/>
</dbReference>
<evidence type="ECO:0000313" key="2">
    <source>
        <dbReference type="EMBL" id="GIE26829.1"/>
    </source>
</evidence>
<name>A0ABQ4A7Z9_9ACTN</name>
<evidence type="ECO:0000259" key="1">
    <source>
        <dbReference type="Pfam" id="PF19289"/>
    </source>
</evidence>
<dbReference type="RefSeq" id="WP_203843717.1">
    <property type="nucleotide sequence ID" value="NZ_BAAATV010000046.1"/>
</dbReference>
<organism evidence="2 3">
    <name type="scientific">Winogradskya humida</name>
    <dbReference type="NCBI Taxonomy" id="113566"/>
    <lineage>
        <taxon>Bacteria</taxon>
        <taxon>Bacillati</taxon>
        <taxon>Actinomycetota</taxon>
        <taxon>Actinomycetes</taxon>
        <taxon>Micromonosporales</taxon>
        <taxon>Micromonosporaceae</taxon>
        <taxon>Winogradskya</taxon>
    </lineage>
</organism>
<dbReference type="PANTHER" id="PTHR43666:SF1">
    <property type="entry name" value="CONSERVED PROTEIN"/>
    <property type="match status" value="1"/>
</dbReference>
<dbReference type="InterPro" id="IPR045569">
    <property type="entry name" value="Metalloprtase-TldD/E_C"/>
</dbReference>
<comment type="caution">
    <text evidence="2">The sequence shown here is derived from an EMBL/GenBank/DDBJ whole genome shotgun (WGS) entry which is preliminary data.</text>
</comment>
<proteinExistence type="predicted"/>
<dbReference type="InterPro" id="IPR035068">
    <property type="entry name" value="TldD/PmbA_N"/>
</dbReference>
<dbReference type="SUPFAM" id="SSF111283">
    <property type="entry name" value="Putative modulator of DNA gyrase, PmbA/TldD"/>
    <property type="match status" value="1"/>
</dbReference>
<sequence length="451" mass="47759">MTPAELAERALAQHTGTGDLIVVIDRTVAAHLRWAAGAVTAAGAVDDTRISVMAVHGRSVGALSHVGALDDEELHDLVAGAERIAHHAPADPSAEPLLTAQEEVDDAPADHPEPPTAAIRSIADELAESARLLTATRRASFGYAQQRVRTTSVASTAGLRRAHVSTSALLDLSLREPDGGAGSWTGAAGPDLAGLGLRERQETLGHRLDSARRVVGLPPGRHELILAPSCVADLMVRLYLAAGAQDALDGNSVFAATDGTRLGERLSELPITVRSNPEEPGLLCRPFTVVRSPGSLGSVFDTGAPLAPTRWIDRGVLSALVQTRHSARVSRRPLTPWIGNLVMEAGPGGRNLDEMVRGSTRALLVTSLWYLREVNPMTLTLTGVTRDGVYLVEDGQVVGAVRDFRINESPVALMSRITEVGLTTPTLPREWTDVPTRVAMPAVRVPDVAVS</sequence>
<dbReference type="InterPro" id="IPR036059">
    <property type="entry name" value="TldD/PmbA_sf"/>
</dbReference>